<evidence type="ECO:0000313" key="1">
    <source>
        <dbReference type="EMBL" id="SHM50041.1"/>
    </source>
</evidence>
<accession>A0A1M7JAW1</accession>
<organism evidence="1 2">
    <name type="scientific">Flavobacterium xanthum</name>
    <dbReference type="NCBI Taxonomy" id="69322"/>
    <lineage>
        <taxon>Bacteria</taxon>
        <taxon>Pseudomonadati</taxon>
        <taxon>Bacteroidota</taxon>
        <taxon>Flavobacteriia</taxon>
        <taxon>Flavobacteriales</taxon>
        <taxon>Flavobacteriaceae</taxon>
        <taxon>Flavobacterium</taxon>
    </lineage>
</organism>
<name>A0A1M7JAW1_9FLAO</name>
<dbReference type="STRING" id="69322.SAMN05443669_104024"/>
<dbReference type="EMBL" id="FRBU01000040">
    <property type="protein sequence ID" value="SHM50041.1"/>
    <property type="molecule type" value="Genomic_DNA"/>
</dbReference>
<dbReference type="AlphaFoldDB" id="A0A1M7JAW1"/>
<evidence type="ECO:0000313" key="2">
    <source>
        <dbReference type="Proteomes" id="UP000184260"/>
    </source>
</evidence>
<protein>
    <submittedName>
        <fullName evidence="1">Uncharacterized protein</fullName>
    </submittedName>
</protein>
<proteinExistence type="predicted"/>
<sequence>MGLLKEISFTRNWNRNLNAIVNTLKEDFKTAVILA</sequence>
<keyword evidence="2" id="KW-1185">Reference proteome</keyword>
<dbReference type="Proteomes" id="UP000184260">
    <property type="component" value="Unassembled WGS sequence"/>
</dbReference>
<reference evidence="2" key="1">
    <citation type="submission" date="2016-11" db="EMBL/GenBank/DDBJ databases">
        <authorList>
            <person name="Varghese N."/>
            <person name="Submissions S."/>
        </authorList>
    </citation>
    <scope>NUCLEOTIDE SEQUENCE [LARGE SCALE GENOMIC DNA]</scope>
    <source>
        <strain evidence="2">DSM 3661</strain>
    </source>
</reference>
<gene>
    <name evidence="1" type="ORF">SAMN05443669_104024</name>
</gene>